<evidence type="ECO:0000256" key="6">
    <source>
        <dbReference type="ARBA" id="ARBA00022884"/>
    </source>
</evidence>
<reference evidence="15" key="1">
    <citation type="submission" date="2025-08" db="UniProtKB">
        <authorList>
            <consortium name="RefSeq"/>
        </authorList>
    </citation>
    <scope>IDENTIFICATION</scope>
</reference>
<feature type="domain" description="Ribosomal RNA adenine methylase transferase N-terminal" evidence="13">
    <location>
        <begin position="47"/>
        <end position="238"/>
    </location>
</feature>
<dbReference type="GO" id="GO:0005759">
    <property type="term" value="C:mitochondrial matrix"/>
    <property type="evidence" value="ECO:0007669"/>
    <property type="project" value="TreeGrafter"/>
</dbReference>
<dbReference type="AlphaFoldDB" id="A0AAJ6W058"/>
<protein>
    <recommendedName>
        <fullName evidence="12">rRNA adenine N(6)-methyltransferase</fullName>
        <ecNumber evidence="12">2.1.1.-</ecNumber>
    </recommendedName>
</protein>
<dbReference type="NCBIfam" id="TIGR00755">
    <property type="entry name" value="ksgA"/>
    <property type="match status" value="1"/>
</dbReference>
<evidence type="ECO:0000256" key="10">
    <source>
        <dbReference type="ARBA" id="ARBA00023163"/>
    </source>
</evidence>
<dbReference type="InterPro" id="IPR001737">
    <property type="entry name" value="KsgA/Erm"/>
</dbReference>
<feature type="binding site" evidence="11">
    <location>
        <position position="40"/>
    </location>
    <ligand>
        <name>S-adenosyl-L-methionine</name>
        <dbReference type="ChEBI" id="CHEBI:59789"/>
    </ligand>
</feature>
<dbReference type="PANTHER" id="PTHR11727">
    <property type="entry name" value="DIMETHYLADENOSINE TRANSFERASE"/>
    <property type="match status" value="1"/>
</dbReference>
<evidence type="ECO:0000256" key="1">
    <source>
        <dbReference type="ARBA" id="ARBA00004173"/>
    </source>
</evidence>
<evidence type="ECO:0000259" key="13">
    <source>
        <dbReference type="SMART" id="SM00650"/>
    </source>
</evidence>
<evidence type="ECO:0000313" key="14">
    <source>
        <dbReference type="Proteomes" id="UP000694867"/>
    </source>
</evidence>
<dbReference type="Proteomes" id="UP000694867">
    <property type="component" value="Unplaced"/>
</dbReference>
<keyword evidence="5 11" id="KW-0949">S-adenosyl-L-methionine</keyword>
<evidence type="ECO:0000256" key="5">
    <source>
        <dbReference type="ARBA" id="ARBA00022691"/>
    </source>
</evidence>
<evidence type="ECO:0000313" key="15">
    <source>
        <dbReference type="RefSeq" id="XP_003748410.1"/>
    </source>
</evidence>
<name>A0AAJ6W058_9ACAR</name>
<dbReference type="RefSeq" id="XP_003748410.1">
    <property type="nucleotide sequence ID" value="XM_003748362.1"/>
</dbReference>
<feature type="binding site" evidence="11">
    <location>
        <position position="67"/>
    </location>
    <ligand>
        <name>S-adenosyl-L-methionine</name>
        <dbReference type="ChEBI" id="CHEBI:59789"/>
    </ligand>
</feature>
<feature type="binding site" evidence="11">
    <location>
        <position position="42"/>
    </location>
    <ligand>
        <name>S-adenosyl-L-methionine</name>
        <dbReference type="ChEBI" id="CHEBI:59789"/>
    </ligand>
</feature>
<evidence type="ECO:0000256" key="8">
    <source>
        <dbReference type="ARBA" id="ARBA00023015"/>
    </source>
</evidence>
<keyword evidence="3 11" id="KW-0489">Methyltransferase</keyword>
<dbReference type="SUPFAM" id="SSF53335">
    <property type="entry name" value="S-adenosyl-L-methionine-dependent methyltransferases"/>
    <property type="match status" value="1"/>
</dbReference>
<feature type="binding site" evidence="11">
    <location>
        <position position="114"/>
    </location>
    <ligand>
        <name>S-adenosyl-L-methionine</name>
        <dbReference type="ChEBI" id="CHEBI:59789"/>
    </ligand>
</feature>
<evidence type="ECO:0000256" key="2">
    <source>
        <dbReference type="ARBA" id="ARBA00022552"/>
    </source>
</evidence>
<dbReference type="FunFam" id="3.40.50.150:FF:000109">
    <property type="entry name" value="rRNA adenine N(6)-methyltransferase"/>
    <property type="match status" value="1"/>
</dbReference>
<evidence type="ECO:0000256" key="9">
    <source>
        <dbReference type="ARBA" id="ARBA00023128"/>
    </source>
</evidence>
<dbReference type="GO" id="GO:0003723">
    <property type="term" value="F:RNA binding"/>
    <property type="evidence" value="ECO:0007669"/>
    <property type="project" value="UniProtKB-UniRule"/>
</dbReference>
<evidence type="ECO:0000256" key="11">
    <source>
        <dbReference type="PROSITE-ProRule" id="PRU01026"/>
    </source>
</evidence>
<dbReference type="InterPro" id="IPR011530">
    <property type="entry name" value="rRNA_adenine_dimethylase"/>
</dbReference>
<feature type="binding site" evidence="11">
    <location>
        <position position="145"/>
    </location>
    <ligand>
        <name>S-adenosyl-L-methionine</name>
        <dbReference type="ChEBI" id="CHEBI:59789"/>
    </ligand>
</feature>
<sequence length="345" mass="39148">MAAVMAIANVSKKVRLPPLPTPAELLRLYRLKALKQMSQNFLLDPRICRKLIRSAGNLHKAHVIEVGPGPGNLTRPILELGATCSVIEKDLRFMPCLDLLAEAAEGRLKVIHGDVLTYPIHSEIPPELARPWESEKPPRIHLIGNLPFAISTVLLVKWLKEISERSGPWQFGRVRMTLTFQKEVSTRITLGDIDMEKCRLSIISQGYCEVEECFTIVGGSFVPPPLVDVGVVKLVPRVKPVFNQDFSLVEKVLRCMFNAKRKTVEQNLPKLFPQPLLDDIKHDVLEKAELDPKEQTLMLTTQEFSRLCDVYAEYCEKVAGLYEYNYRGPRKTRDWSPAEDVRDIV</sequence>
<dbReference type="Pfam" id="PF00398">
    <property type="entry name" value="RrnaAD"/>
    <property type="match status" value="1"/>
</dbReference>
<comment type="subcellular location">
    <subcellularLocation>
        <location evidence="1">Mitochondrion</location>
    </subcellularLocation>
</comment>
<keyword evidence="6 11" id="KW-0694">RNA-binding</keyword>
<feature type="binding site" evidence="11">
    <location>
        <position position="88"/>
    </location>
    <ligand>
        <name>S-adenosyl-L-methionine</name>
        <dbReference type="ChEBI" id="CHEBI:59789"/>
    </ligand>
</feature>
<evidence type="ECO:0000256" key="12">
    <source>
        <dbReference type="RuleBase" id="RU362106"/>
    </source>
</evidence>
<keyword evidence="2 12" id="KW-0698">rRNA processing</keyword>
<dbReference type="PANTHER" id="PTHR11727:SF17">
    <property type="entry name" value="DIMETHYLADENOSINE TRANSFERASE 1, MITOCHONDRIAL"/>
    <property type="match status" value="1"/>
</dbReference>
<dbReference type="InterPro" id="IPR020598">
    <property type="entry name" value="rRNA_Ade_methylase_Trfase_N"/>
</dbReference>
<dbReference type="EC" id="2.1.1.-" evidence="12"/>
<dbReference type="GO" id="GO:0000179">
    <property type="term" value="F:rRNA (adenine-N6,N6-)-dimethyltransferase activity"/>
    <property type="evidence" value="ECO:0007669"/>
    <property type="project" value="UniProtKB-UniRule"/>
</dbReference>
<evidence type="ECO:0000256" key="3">
    <source>
        <dbReference type="ARBA" id="ARBA00022603"/>
    </source>
</evidence>
<keyword evidence="9" id="KW-0496">Mitochondrion</keyword>
<keyword evidence="10" id="KW-0804">Transcription</keyword>
<proteinExistence type="inferred from homology"/>
<accession>A0AAJ6W058</accession>
<dbReference type="GO" id="GO:0034246">
    <property type="term" value="F:mitochondrial transcription factor activity"/>
    <property type="evidence" value="ECO:0007669"/>
    <property type="project" value="TreeGrafter"/>
</dbReference>
<evidence type="ECO:0000256" key="7">
    <source>
        <dbReference type="ARBA" id="ARBA00022946"/>
    </source>
</evidence>
<dbReference type="Gene3D" id="1.10.8.100">
    <property type="entry name" value="Ribosomal RNA adenine dimethylase-like, domain 2"/>
    <property type="match status" value="1"/>
</dbReference>
<keyword evidence="14" id="KW-1185">Reference proteome</keyword>
<keyword evidence="4 11" id="KW-0808">Transferase</keyword>
<keyword evidence="7" id="KW-0809">Transit peptide</keyword>
<organism evidence="14 15">
    <name type="scientific">Galendromus occidentalis</name>
    <name type="common">western predatory mite</name>
    <dbReference type="NCBI Taxonomy" id="34638"/>
    <lineage>
        <taxon>Eukaryota</taxon>
        <taxon>Metazoa</taxon>
        <taxon>Ecdysozoa</taxon>
        <taxon>Arthropoda</taxon>
        <taxon>Chelicerata</taxon>
        <taxon>Arachnida</taxon>
        <taxon>Acari</taxon>
        <taxon>Parasitiformes</taxon>
        <taxon>Mesostigmata</taxon>
        <taxon>Gamasina</taxon>
        <taxon>Phytoseioidea</taxon>
        <taxon>Phytoseiidae</taxon>
        <taxon>Typhlodrominae</taxon>
        <taxon>Galendromus</taxon>
    </lineage>
</organism>
<dbReference type="GO" id="GO:0006391">
    <property type="term" value="P:transcription initiation at mitochondrial promoter"/>
    <property type="evidence" value="ECO:0007669"/>
    <property type="project" value="TreeGrafter"/>
</dbReference>
<evidence type="ECO:0000256" key="4">
    <source>
        <dbReference type="ARBA" id="ARBA00022679"/>
    </source>
</evidence>
<comment type="similarity">
    <text evidence="11 12">Belongs to the class I-like SAM-binding methyltransferase superfamily. rRNA adenine N(6)-methyltransferase family.</text>
</comment>
<gene>
    <name evidence="15" type="primary">LOC100902144</name>
</gene>
<keyword evidence="8" id="KW-0805">Transcription regulation</keyword>
<dbReference type="GeneID" id="100902144"/>
<dbReference type="KEGG" id="goe:100902144"/>
<dbReference type="SMART" id="SM00650">
    <property type="entry name" value="rADc"/>
    <property type="match status" value="1"/>
</dbReference>
<dbReference type="Gene3D" id="3.40.50.150">
    <property type="entry name" value="Vaccinia Virus protein VP39"/>
    <property type="match status" value="1"/>
</dbReference>
<dbReference type="InterPro" id="IPR029063">
    <property type="entry name" value="SAM-dependent_MTases_sf"/>
</dbReference>
<dbReference type="PROSITE" id="PS51689">
    <property type="entry name" value="SAM_RNA_A_N6_MT"/>
    <property type="match status" value="1"/>
</dbReference>
<dbReference type="InterPro" id="IPR023165">
    <property type="entry name" value="rRNA_Ade_diMease-like_C"/>
</dbReference>
<dbReference type="CTD" id="8674019"/>